<dbReference type="InterPro" id="IPR003838">
    <property type="entry name" value="ABC3_permease_C"/>
</dbReference>
<dbReference type="STRING" id="83401.SAMN05421742_105249"/>
<reference evidence="9" key="1">
    <citation type="submission" date="2016-10" db="EMBL/GenBank/DDBJ databases">
        <authorList>
            <person name="Varghese N."/>
            <person name="Submissions S."/>
        </authorList>
    </citation>
    <scope>NUCLEOTIDE SEQUENCE [LARGE SCALE GENOMIC DNA]</scope>
    <source>
        <strain evidence="9">930I</strain>
    </source>
</reference>
<comment type="subcellular location">
    <subcellularLocation>
        <location evidence="1">Cell membrane</location>
        <topology evidence="1">Multi-pass membrane protein</topology>
    </subcellularLocation>
</comment>
<accession>A0A1G8B716</accession>
<keyword evidence="9" id="KW-1185">Reference proteome</keyword>
<dbReference type="RefSeq" id="WP_092619005.1">
    <property type="nucleotide sequence ID" value="NZ_FNCV01000005.1"/>
</dbReference>
<evidence type="ECO:0000256" key="5">
    <source>
        <dbReference type="ARBA" id="ARBA00023136"/>
    </source>
</evidence>
<feature type="domain" description="ABC3 transporter permease C-terminal" evidence="7">
    <location>
        <begin position="723"/>
        <end position="836"/>
    </location>
</feature>
<dbReference type="AlphaFoldDB" id="A0A1G8B716"/>
<dbReference type="OrthoDB" id="9775544at2"/>
<evidence type="ECO:0000313" key="8">
    <source>
        <dbReference type="EMBL" id="SDH28976.1"/>
    </source>
</evidence>
<evidence type="ECO:0000313" key="9">
    <source>
        <dbReference type="Proteomes" id="UP000217076"/>
    </source>
</evidence>
<sequence>MSRMPVPVRLALRELRGGVRGFRIFLACLALGVATIAAAGSIGSAVESGLASDARRLLGGDLDFSLIYRPIPPEARARLDEMGAVSEQRTLRVMAGNPDSDRRALAELKTVDEAYPLIGQVELEPPLPLAEALARREGVWGAVADPALLTRLEAQVGDVLTFGQARVEVRAALITEPDRVASVTAFGPRLMTAQPVLEASGLILPGSLITHGYRLALPPGRDAGQVRRTLNAEFPDLGWRIRGLDRAAPGLQRMMERVTLFLTLVGLTALLVGGIGVANAVKAHLDGRAETIATLKCLGASRAQVGLTYLIQIGLLGGLGIVIGLVLGALAPLAAQGLAGDLLPIKTGFALYPGPLALAALFGALTGFTFSLLPLLRAQVMPGAALFRDAALAGGAGGRLPWRMRLAPLPFAGLLAALTVLAAPRPDFALGFVVAAVAGLVIFRLAGDAVTALARRVSPGAGRPGLRLAVANLHRPGAATISVLLSLGLGLTVLVTVAQIEGNLKAHLLGRLPERAPAFFFIDLQPDQMPAFRDLLDSTEGVELVNQAPMIRGRVVALNGAPVEIDKVAPDARWAVRGDRGLTSTAAPPANLDLTAGQWWPEDYAGPPLISLADGIAEGLGVGVGDTIDLNILGRTLTGEIASLRRVDWSSLSMNFSFILSPGALAGAPATWIATVTADSPAAEDRLEKAVAEPFPNVSAIRVRQALESVNTILAAAGQAIRMAAAVALVAGALVLAGAIAAGHRRRLYDSVVLKVLGATRGDLTRAYALEYGLLGAIAGLLAAGLGTGAAALVTENLMMIPFTFLPTVTLTTVAGAGLLTLVVGFAGTFKALNQPAAPLLKNE</sequence>
<dbReference type="PANTHER" id="PTHR30287:SF1">
    <property type="entry name" value="INNER MEMBRANE PROTEIN"/>
    <property type="match status" value="1"/>
</dbReference>
<name>A0A1G8B716_9PROT</name>
<evidence type="ECO:0000256" key="3">
    <source>
        <dbReference type="ARBA" id="ARBA00022692"/>
    </source>
</evidence>
<feature type="transmembrane region" description="Helical" evidence="6">
    <location>
        <begin position="355"/>
        <end position="376"/>
    </location>
</feature>
<feature type="transmembrane region" description="Helical" evidence="6">
    <location>
        <begin position="477"/>
        <end position="498"/>
    </location>
</feature>
<evidence type="ECO:0000256" key="4">
    <source>
        <dbReference type="ARBA" id="ARBA00022989"/>
    </source>
</evidence>
<feature type="domain" description="ABC3 transporter permease C-terminal" evidence="7">
    <location>
        <begin position="265"/>
        <end position="378"/>
    </location>
</feature>
<feature type="transmembrane region" description="Helical" evidence="6">
    <location>
        <begin position="406"/>
        <end position="423"/>
    </location>
</feature>
<keyword evidence="5 6" id="KW-0472">Membrane</keyword>
<feature type="transmembrane region" description="Helical" evidence="6">
    <location>
        <begin position="260"/>
        <end position="281"/>
    </location>
</feature>
<evidence type="ECO:0000256" key="1">
    <source>
        <dbReference type="ARBA" id="ARBA00004651"/>
    </source>
</evidence>
<dbReference type="InterPro" id="IPR038766">
    <property type="entry name" value="Membrane_comp_ABC_pdt"/>
</dbReference>
<proteinExistence type="predicted"/>
<evidence type="ECO:0000256" key="2">
    <source>
        <dbReference type="ARBA" id="ARBA00022475"/>
    </source>
</evidence>
<dbReference type="GO" id="GO:0005886">
    <property type="term" value="C:plasma membrane"/>
    <property type="evidence" value="ECO:0007669"/>
    <property type="project" value="UniProtKB-SubCell"/>
</dbReference>
<dbReference type="Proteomes" id="UP000217076">
    <property type="component" value="Unassembled WGS sequence"/>
</dbReference>
<gene>
    <name evidence="8" type="ORF">SAMN05421742_105249</name>
</gene>
<feature type="transmembrane region" description="Helical" evidence="6">
    <location>
        <begin position="814"/>
        <end position="833"/>
    </location>
</feature>
<dbReference type="Pfam" id="PF02687">
    <property type="entry name" value="FtsX"/>
    <property type="match status" value="2"/>
</dbReference>
<keyword evidence="2" id="KW-1003">Cell membrane</keyword>
<organism evidence="8 9">
    <name type="scientific">Roseospirillum parvum</name>
    <dbReference type="NCBI Taxonomy" id="83401"/>
    <lineage>
        <taxon>Bacteria</taxon>
        <taxon>Pseudomonadati</taxon>
        <taxon>Pseudomonadota</taxon>
        <taxon>Alphaproteobacteria</taxon>
        <taxon>Rhodospirillales</taxon>
        <taxon>Rhodospirillaceae</taxon>
        <taxon>Roseospirillum</taxon>
    </lineage>
</organism>
<feature type="transmembrane region" description="Helical" evidence="6">
    <location>
        <begin position="720"/>
        <end position="742"/>
    </location>
</feature>
<keyword evidence="4 6" id="KW-1133">Transmembrane helix</keyword>
<dbReference type="EMBL" id="FNCV01000005">
    <property type="protein sequence ID" value="SDH28976.1"/>
    <property type="molecule type" value="Genomic_DNA"/>
</dbReference>
<dbReference type="PANTHER" id="PTHR30287">
    <property type="entry name" value="MEMBRANE COMPONENT OF PREDICTED ABC SUPERFAMILY METABOLITE UPTAKE TRANSPORTER"/>
    <property type="match status" value="1"/>
</dbReference>
<feature type="transmembrane region" description="Helical" evidence="6">
    <location>
        <begin position="309"/>
        <end position="335"/>
    </location>
</feature>
<feature type="transmembrane region" description="Helical" evidence="6">
    <location>
        <begin position="429"/>
        <end position="446"/>
    </location>
</feature>
<feature type="transmembrane region" description="Helical" evidence="6">
    <location>
        <begin position="772"/>
        <end position="794"/>
    </location>
</feature>
<keyword evidence="3 6" id="KW-0812">Transmembrane</keyword>
<evidence type="ECO:0000256" key="6">
    <source>
        <dbReference type="SAM" id="Phobius"/>
    </source>
</evidence>
<protein>
    <submittedName>
        <fullName evidence="8">Putative ABC transport system permease protein</fullName>
    </submittedName>
</protein>
<evidence type="ECO:0000259" key="7">
    <source>
        <dbReference type="Pfam" id="PF02687"/>
    </source>
</evidence>